<dbReference type="InterPro" id="IPR028082">
    <property type="entry name" value="Peripla_BP_I"/>
</dbReference>
<dbReference type="InterPro" id="IPR017978">
    <property type="entry name" value="GPCR_3_C"/>
</dbReference>
<dbReference type="Bgee" id="ENSACAG00000017377">
    <property type="expression patterns" value="Expressed in skeletal muscle tissue and 7 other cell types or tissues"/>
</dbReference>
<feature type="transmembrane region" description="Helical" evidence="12">
    <location>
        <begin position="441"/>
        <end position="464"/>
    </location>
</feature>
<reference evidence="14" key="3">
    <citation type="submission" date="2025-09" db="UniProtKB">
        <authorList>
            <consortium name="Ensembl"/>
        </authorList>
    </citation>
    <scope>IDENTIFICATION</scope>
</reference>
<dbReference type="InterPro" id="IPR011500">
    <property type="entry name" value="GPCR_3_9-Cys_dom"/>
</dbReference>
<evidence type="ECO:0000256" key="2">
    <source>
        <dbReference type="ARBA" id="ARBA00022475"/>
    </source>
</evidence>
<evidence type="ECO:0000256" key="11">
    <source>
        <dbReference type="ARBA" id="ARBA00038492"/>
    </source>
</evidence>
<dbReference type="InParanoid" id="H9GP91"/>
<evidence type="ECO:0000259" key="13">
    <source>
        <dbReference type="PROSITE" id="PS50259"/>
    </source>
</evidence>
<feature type="transmembrane region" description="Helical" evidence="12">
    <location>
        <begin position="638"/>
        <end position="656"/>
    </location>
</feature>
<dbReference type="AlphaFoldDB" id="H9GP91"/>
<evidence type="ECO:0000256" key="7">
    <source>
        <dbReference type="ARBA" id="ARBA00023136"/>
    </source>
</evidence>
<dbReference type="InterPro" id="IPR000068">
    <property type="entry name" value="GPCR_3_Ca_sens_rcpt-rel"/>
</dbReference>
<dbReference type="PANTHER" id="PTHR24061:SF3">
    <property type="entry name" value="TASTE RECEPTOR TYPE 1 MEMBER 1"/>
    <property type="match status" value="1"/>
</dbReference>
<feature type="transmembrane region" description="Helical" evidence="12">
    <location>
        <begin position="476"/>
        <end position="499"/>
    </location>
</feature>
<evidence type="ECO:0000256" key="6">
    <source>
        <dbReference type="ARBA" id="ARBA00023040"/>
    </source>
</evidence>
<dbReference type="InterPro" id="IPR038550">
    <property type="entry name" value="GPCR_3_9-Cys_sf"/>
</dbReference>
<dbReference type="Pfam" id="PF07562">
    <property type="entry name" value="NCD3G"/>
    <property type="match status" value="1"/>
</dbReference>
<dbReference type="GO" id="GO:0004930">
    <property type="term" value="F:G protein-coupled receptor activity"/>
    <property type="evidence" value="ECO:0000318"/>
    <property type="project" value="GO_Central"/>
</dbReference>
<keyword evidence="5 12" id="KW-1133">Transmembrane helix</keyword>
<comment type="similarity">
    <text evidence="11">Belongs to the G-protein coupled receptor 3 family. TAS1R subfamily.</text>
</comment>
<dbReference type="Proteomes" id="UP000001646">
    <property type="component" value="Unplaced"/>
</dbReference>
<keyword evidence="4" id="KW-0732">Signal</keyword>
<dbReference type="PRINTS" id="PR00248">
    <property type="entry name" value="GPCRMGR"/>
</dbReference>
<evidence type="ECO:0000256" key="4">
    <source>
        <dbReference type="ARBA" id="ARBA00022729"/>
    </source>
</evidence>
<dbReference type="Gene3D" id="2.10.50.30">
    <property type="entry name" value="GPCR, family 3, nine cysteines domain"/>
    <property type="match status" value="1"/>
</dbReference>
<dbReference type="FunFam" id="3.40.50.2300:FF:000016">
    <property type="entry name" value="Taste 1 receptor member 2"/>
    <property type="match status" value="1"/>
</dbReference>
<keyword evidence="6" id="KW-0297">G-protein coupled receptor</keyword>
<evidence type="ECO:0000256" key="5">
    <source>
        <dbReference type="ARBA" id="ARBA00022989"/>
    </source>
</evidence>
<keyword evidence="2" id="KW-1003">Cell membrane</keyword>
<evidence type="ECO:0000256" key="1">
    <source>
        <dbReference type="ARBA" id="ARBA00004651"/>
    </source>
</evidence>
<evidence type="ECO:0000313" key="15">
    <source>
        <dbReference type="Proteomes" id="UP000001646"/>
    </source>
</evidence>
<evidence type="ECO:0000256" key="3">
    <source>
        <dbReference type="ARBA" id="ARBA00022692"/>
    </source>
</evidence>
<keyword evidence="7 12" id="KW-0472">Membrane</keyword>
<dbReference type="Ensembl" id="ENSACAT00000017441.3">
    <property type="protein sequence ID" value="ENSACAP00000017104.3"/>
    <property type="gene ID" value="ENSACAG00000017377.3"/>
</dbReference>
<feature type="transmembrane region" description="Helical" evidence="12">
    <location>
        <begin position="599"/>
        <end position="618"/>
    </location>
</feature>
<dbReference type="SUPFAM" id="SSF53822">
    <property type="entry name" value="Periplasmic binding protein-like I"/>
    <property type="match status" value="1"/>
</dbReference>
<keyword evidence="10" id="KW-0807">Transducer</keyword>
<dbReference type="Pfam" id="PF01094">
    <property type="entry name" value="ANF_receptor"/>
    <property type="match status" value="1"/>
</dbReference>
<keyword evidence="3 12" id="KW-0812">Transmembrane</keyword>
<dbReference type="InterPro" id="IPR001828">
    <property type="entry name" value="ANF_lig-bd_rcpt"/>
</dbReference>
<evidence type="ECO:0000313" key="14">
    <source>
        <dbReference type="Ensembl" id="ENSACAP00000017104.3"/>
    </source>
</evidence>
<feature type="domain" description="G-protein coupled receptors family 3 profile" evidence="13">
    <location>
        <begin position="405"/>
        <end position="669"/>
    </location>
</feature>
<dbReference type="STRING" id="28377.ENSACAP00000017104"/>
<dbReference type="GO" id="GO:0050917">
    <property type="term" value="P:sensory perception of umami taste"/>
    <property type="evidence" value="ECO:0000318"/>
    <property type="project" value="GO_Central"/>
</dbReference>
<proteinExistence type="inferred from homology"/>
<dbReference type="PROSITE" id="PS50259">
    <property type="entry name" value="G_PROTEIN_RECEP_F3_4"/>
    <property type="match status" value="1"/>
</dbReference>
<feature type="transmembrane region" description="Helical" evidence="12">
    <location>
        <begin position="519"/>
        <end position="539"/>
    </location>
</feature>
<sequence>MLLRACLSFLQISYSIKDGNFDNSSQQSLLFRTVPSTAHQLDGIVALVRAFRWEWVSAVGSGTKATQKSVRILIDRAAAQGVCISYQGLMPGGPVSTLSQLRKVVENIKRAGTNVTIVLGNDATVQQFFQVVVALGITGKVWVATESWVLTDAVATLPGMERVGTVLGLTIRPIELPHVRRFVEEALSSGPPHGSSCPQSCFKCPPPSPESLTGLLDSTLWNWSFYSYAAVYAFAHALHRSLACSQEACPSSQEPQPWQLLEALHEVDFPLLNNTIKFSGQQDLFLGYDVMTWAWKDGGGGVDYVKIGSYMAQSLDINWTQIRWPGPEGQVPSSSCAKECAAGQSRSKQLLDECLCRCDDCVEGTYQNQTNSDDCLPCPNGTWSPPRSSRCFPPSVTFLRLSDSNVVALLAVASVGFLLLLGCLLVFAAHRHTPVVRAAGGGLAFIMLVALLASCAAAVLFVGQPSSRTCLIRQPIFALCFTACVSCLLVRSLQVVVIFKAAGRLHRGRQCWRRFQGPYLAVGLSCGVQAALCAAWLSLSPPALMQQASGPREVSLRCWEGPFLGLGAVLGYITLLAGACFLLAFWGRHLPENYSEARLLTASMLVFLMGWGAFLFMYATNGSQQTAALQMFTVQTSVYAVLCTFFLPRCYVILFRPERNTVAHFRTCIQAYTTTAADPETPRPGTQGV</sequence>
<feature type="transmembrane region" description="Helical" evidence="12">
    <location>
        <begin position="563"/>
        <end position="587"/>
    </location>
</feature>
<dbReference type="GO" id="GO:0005886">
    <property type="term" value="C:plasma membrane"/>
    <property type="evidence" value="ECO:0000318"/>
    <property type="project" value="GO_Central"/>
</dbReference>
<protein>
    <recommendedName>
        <fullName evidence="13">G-protein coupled receptors family 3 profile domain-containing protein</fullName>
    </recommendedName>
</protein>
<keyword evidence="8" id="KW-0675">Receptor</keyword>
<dbReference type="Pfam" id="PF00003">
    <property type="entry name" value="7tm_3"/>
    <property type="match status" value="1"/>
</dbReference>
<name>H9GP91_ANOCA</name>
<keyword evidence="9" id="KW-0325">Glycoprotein</keyword>
<evidence type="ECO:0000256" key="8">
    <source>
        <dbReference type="ARBA" id="ARBA00023170"/>
    </source>
</evidence>
<evidence type="ECO:0000256" key="9">
    <source>
        <dbReference type="ARBA" id="ARBA00023180"/>
    </source>
</evidence>
<evidence type="ECO:0000256" key="12">
    <source>
        <dbReference type="SAM" id="Phobius"/>
    </source>
</evidence>
<feature type="transmembrane region" description="Helical" evidence="12">
    <location>
        <begin position="406"/>
        <end position="429"/>
    </location>
</feature>
<accession>H9GP91</accession>
<keyword evidence="15" id="KW-1185">Reference proteome</keyword>
<dbReference type="InterPro" id="IPR000337">
    <property type="entry name" value="GPCR_3"/>
</dbReference>
<dbReference type="PANTHER" id="PTHR24061">
    <property type="entry name" value="CALCIUM-SENSING RECEPTOR-RELATED"/>
    <property type="match status" value="1"/>
</dbReference>
<reference evidence="14" key="1">
    <citation type="submission" date="2009-12" db="EMBL/GenBank/DDBJ databases">
        <title>The Genome Sequence of Anolis carolinensis (Green Anole Lizard).</title>
        <authorList>
            <consortium name="The Genome Sequencing Platform"/>
            <person name="Di Palma F."/>
            <person name="Alfoldi J."/>
            <person name="Heiman D."/>
            <person name="Young S."/>
            <person name="Grabherr M."/>
            <person name="Johnson J."/>
            <person name="Lander E.S."/>
            <person name="Lindblad-Toh K."/>
        </authorList>
    </citation>
    <scope>NUCLEOTIDE SEQUENCE [LARGE SCALE GENOMIC DNA]</scope>
    <source>
        <strain evidence="14">JBL SC #1</strain>
    </source>
</reference>
<evidence type="ECO:0000256" key="10">
    <source>
        <dbReference type="ARBA" id="ARBA00023224"/>
    </source>
</evidence>
<dbReference type="HOGENOM" id="CLU_005389_5_1_1"/>
<dbReference type="GeneTree" id="ENSGT00940000161264"/>
<comment type="subcellular location">
    <subcellularLocation>
        <location evidence="1">Cell membrane</location>
        <topology evidence="1">Multi-pass membrane protein</topology>
    </subcellularLocation>
</comment>
<reference evidence="14" key="2">
    <citation type="submission" date="2025-08" db="UniProtKB">
        <authorList>
            <consortium name="Ensembl"/>
        </authorList>
    </citation>
    <scope>IDENTIFICATION</scope>
</reference>
<organism evidence="14 15">
    <name type="scientific">Anolis carolinensis</name>
    <name type="common">Green anole</name>
    <name type="synonym">American chameleon</name>
    <dbReference type="NCBI Taxonomy" id="28377"/>
    <lineage>
        <taxon>Eukaryota</taxon>
        <taxon>Metazoa</taxon>
        <taxon>Chordata</taxon>
        <taxon>Craniata</taxon>
        <taxon>Vertebrata</taxon>
        <taxon>Euteleostomi</taxon>
        <taxon>Lepidosauria</taxon>
        <taxon>Squamata</taxon>
        <taxon>Bifurcata</taxon>
        <taxon>Unidentata</taxon>
        <taxon>Episquamata</taxon>
        <taxon>Toxicofera</taxon>
        <taxon>Iguania</taxon>
        <taxon>Dactyloidae</taxon>
        <taxon>Anolis</taxon>
    </lineage>
</organism>
<dbReference type="Gene3D" id="3.40.50.2300">
    <property type="match status" value="2"/>
</dbReference>
<dbReference type="FunFam" id="2.10.50.30:FF:000004">
    <property type="entry name" value="Taste receptor type 1 member 3-like protein"/>
    <property type="match status" value="1"/>
</dbReference>
<dbReference type="eggNOG" id="KOG1056">
    <property type="taxonomic scope" value="Eukaryota"/>
</dbReference>